<dbReference type="GO" id="GO:0003677">
    <property type="term" value="F:DNA binding"/>
    <property type="evidence" value="ECO:0007669"/>
    <property type="project" value="UniProtKB-KW"/>
</dbReference>
<dbReference type="PROSITE" id="PS00688">
    <property type="entry name" value="SIGMA54_INTERACT_3"/>
    <property type="match status" value="1"/>
</dbReference>
<dbReference type="AlphaFoldDB" id="A0A6B2H1T4"/>
<dbReference type="CDD" id="cd00009">
    <property type="entry name" value="AAA"/>
    <property type="match status" value="1"/>
</dbReference>
<dbReference type="Pfam" id="PF00158">
    <property type="entry name" value="Sigma54_activat"/>
    <property type="match status" value="1"/>
</dbReference>
<dbReference type="SMART" id="SM00448">
    <property type="entry name" value="REC"/>
    <property type="match status" value="1"/>
</dbReference>
<dbReference type="InterPro" id="IPR002078">
    <property type="entry name" value="Sigma_54_int"/>
</dbReference>
<keyword evidence="4" id="KW-0238">DNA-binding</keyword>
<comment type="caution">
    <text evidence="9">The sequence shown here is derived from an EMBL/GenBank/DDBJ whole genome shotgun (WGS) entry which is preliminary data.</text>
</comment>
<dbReference type="Pfam" id="PF00072">
    <property type="entry name" value="Response_reg"/>
    <property type="match status" value="1"/>
</dbReference>
<evidence type="ECO:0000313" key="9">
    <source>
        <dbReference type="EMBL" id="NDK56331.1"/>
    </source>
</evidence>
<evidence type="ECO:0000256" key="5">
    <source>
        <dbReference type="ARBA" id="ARBA00023163"/>
    </source>
</evidence>
<keyword evidence="6" id="KW-0597">Phosphoprotein</keyword>
<dbReference type="InterPro" id="IPR058031">
    <property type="entry name" value="AAA_lid_NorR"/>
</dbReference>
<evidence type="ECO:0000256" key="4">
    <source>
        <dbReference type="ARBA" id="ARBA00023125"/>
    </source>
</evidence>
<dbReference type="SMART" id="SM00382">
    <property type="entry name" value="AAA"/>
    <property type="match status" value="1"/>
</dbReference>
<dbReference type="PROSITE" id="PS00676">
    <property type="entry name" value="SIGMA54_INTERACT_2"/>
    <property type="match status" value="1"/>
</dbReference>
<dbReference type="InterPro" id="IPR025944">
    <property type="entry name" value="Sigma_54_int_dom_CS"/>
</dbReference>
<feature type="domain" description="Sigma-54 factor interaction" evidence="7">
    <location>
        <begin position="148"/>
        <end position="377"/>
    </location>
</feature>
<accession>A0A6B2H1T4</accession>
<keyword evidence="3" id="KW-0805">Transcription regulation</keyword>
<dbReference type="InterPro" id="IPR025943">
    <property type="entry name" value="Sigma_54_int_dom_ATP-bd_2"/>
</dbReference>
<name>A0A6B2H1T4_9BACT</name>
<evidence type="ECO:0000256" key="6">
    <source>
        <dbReference type="PROSITE-ProRule" id="PRU00169"/>
    </source>
</evidence>
<protein>
    <submittedName>
        <fullName evidence="9">Sigma-54-dependent Fis family transcriptional regulator</fullName>
    </submittedName>
</protein>
<dbReference type="SUPFAM" id="SSF52540">
    <property type="entry name" value="P-loop containing nucleoside triphosphate hydrolases"/>
    <property type="match status" value="1"/>
</dbReference>
<evidence type="ECO:0000256" key="3">
    <source>
        <dbReference type="ARBA" id="ARBA00023015"/>
    </source>
</evidence>
<evidence type="ECO:0000259" key="7">
    <source>
        <dbReference type="PROSITE" id="PS50045"/>
    </source>
</evidence>
<dbReference type="GO" id="GO:0006355">
    <property type="term" value="P:regulation of DNA-templated transcription"/>
    <property type="evidence" value="ECO:0007669"/>
    <property type="project" value="InterPro"/>
</dbReference>
<evidence type="ECO:0000313" key="10">
    <source>
        <dbReference type="Proteomes" id="UP000478546"/>
    </source>
</evidence>
<dbReference type="Pfam" id="PF25601">
    <property type="entry name" value="AAA_lid_14"/>
    <property type="match status" value="1"/>
</dbReference>
<dbReference type="RefSeq" id="WP_162346395.1">
    <property type="nucleotide sequence ID" value="NZ_JAAEAA010000012.1"/>
</dbReference>
<dbReference type="Gene3D" id="1.10.8.60">
    <property type="match status" value="1"/>
</dbReference>
<dbReference type="EMBL" id="JAAEAA010000012">
    <property type="protein sequence ID" value="NDK56331.1"/>
    <property type="molecule type" value="Genomic_DNA"/>
</dbReference>
<dbReference type="Proteomes" id="UP000478546">
    <property type="component" value="Unassembled WGS sequence"/>
</dbReference>
<proteinExistence type="predicted"/>
<dbReference type="Gene3D" id="3.40.50.2300">
    <property type="match status" value="1"/>
</dbReference>
<keyword evidence="10" id="KW-1185">Reference proteome</keyword>
<evidence type="ECO:0000259" key="8">
    <source>
        <dbReference type="PROSITE" id="PS50110"/>
    </source>
</evidence>
<gene>
    <name evidence="9" type="ORF">GWO68_10410</name>
</gene>
<keyword evidence="5" id="KW-0804">Transcription</keyword>
<dbReference type="PROSITE" id="PS50110">
    <property type="entry name" value="RESPONSE_REGULATORY"/>
    <property type="match status" value="1"/>
</dbReference>
<dbReference type="PANTHER" id="PTHR32071">
    <property type="entry name" value="TRANSCRIPTIONAL REGULATORY PROTEIN"/>
    <property type="match status" value="1"/>
</dbReference>
<dbReference type="GO" id="GO:0005524">
    <property type="term" value="F:ATP binding"/>
    <property type="evidence" value="ECO:0007669"/>
    <property type="project" value="UniProtKB-KW"/>
</dbReference>
<dbReference type="Gene3D" id="3.40.50.300">
    <property type="entry name" value="P-loop containing nucleotide triphosphate hydrolases"/>
    <property type="match status" value="1"/>
</dbReference>
<organism evidence="9 10">
    <name type="scientific">Pontibacter fetidus</name>
    <dbReference type="NCBI Taxonomy" id="2700082"/>
    <lineage>
        <taxon>Bacteria</taxon>
        <taxon>Pseudomonadati</taxon>
        <taxon>Bacteroidota</taxon>
        <taxon>Cytophagia</taxon>
        <taxon>Cytophagales</taxon>
        <taxon>Hymenobacteraceae</taxon>
        <taxon>Pontibacter</taxon>
    </lineage>
</organism>
<dbReference type="InterPro" id="IPR011006">
    <property type="entry name" value="CheY-like_superfamily"/>
</dbReference>
<dbReference type="SUPFAM" id="SSF52172">
    <property type="entry name" value="CheY-like"/>
    <property type="match status" value="1"/>
</dbReference>
<dbReference type="InterPro" id="IPR003593">
    <property type="entry name" value="AAA+_ATPase"/>
</dbReference>
<reference evidence="9 10" key="1">
    <citation type="submission" date="2020-01" db="EMBL/GenBank/DDBJ databases">
        <authorList>
            <person name="Kim M.K."/>
        </authorList>
    </citation>
    <scope>NUCLEOTIDE SEQUENCE [LARGE SCALE GENOMIC DNA]</scope>
    <source>
        <strain evidence="9 10">BT213</strain>
    </source>
</reference>
<evidence type="ECO:0000256" key="1">
    <source>
        <dbReference type="ARBA" id="ARBA00022741"/>
    </source>
</evidence>
<keyword evidence="1" id="KW-0547">Nucleotide-binding</keyword>
<dbReference type="PROSITE" id="PS50045">
    <property type="entry name" value="SIGMA54_INTERACT_4"/>
    <property type="match status" value="1"/>
</dbReference>
<dbReference type="FunFam" id="3.40.50.300:FF:000006">
    <property type="entry name" value="DNA-binding transcriptional regulator NtrC"/>
    <property type="match status" value="1"/>
</dbReference>
<feature type="modified residue" description="4-aspartylphosphate" evidence="6">
    <location>
        <position position="56"/>
    </location>
</feature>
<dbReference type="InterPro" id="IPR027417">
    <property type="entry name" value="P-loop_NTPase"/>
</dbReference>
<dbReference type="GO" id="GO:0000160">
    <property type="term" value="P:phosphorelay signal transduction system"/>
    <property type="evidence" value="ECO:0007669"/>
    <property type="project" value="InterPro"/>
</dbReference>
<feature type="domain" description="Response regulatory" evidence="8">
    <location>
        <begin position="7"/>
        <end position="121"/>
    </location>
</feature>
<dbReference type="PANTHER" id="PTHR32071:SF121">
    <property type="entry name" value="SIGMA L-DEPENDENT TRANSCRIPTIONAL REGULATOR YQIR-RELATED"/>
    <property type="match status" value="1"/>
</dbReference>
<evidence type="ECO:0000256" key="2">
    <source>
        <dbReference type="ARBA" id="ARBA00022840"/>
    </source>
</evidence>
<dbReference type="InterPro" id="IPR001789">
    <property type="entry name" value="Sig_transdc_resp-reg_receiver"/>
</dbReference>
<keyword evidence="2" id="KW-0067">ATP-binding</keyword>
<sequence>MKNTPFKIFILDDDVWYSELLEYHLSLNPDYDIRKFHSAKDFFASLHEKPDVVTVDYSLPDKNGAEVLKLVKERNPDIQVIIISGQEDIATAVALLKQGAYDYIVKDEETPERLWNTINKVRENLSLREEINHLREEIGQKYDFGKVIIGNSEAIKKVFSLMDKATKTNIIVSITGETGTGKELVAKAIHYNSTRKKQPYVAVNVAAIPKELIESELFGHEKGAFTGATARRIGKFEEANKGTIFLDEIGELDISLQAKLLRVLQEKEITRVGGNSIVPVDVRIIVATHKNLAEEVKKGHFREDLYYRLLGLPINLPPLRERRSDILVLARHFMDAFAKENGMPRKNLSAGAQEKLLSYSFPGNVRELRALVELAMVLADEEMIQEQDINFSANNTDKDFLAKEQTLKNYTTRIIQYFLDKYDSNVLLVADKLDIGKSTIYRMIQSNELKVK</sequence>